<sequence length="332" mass="37832">MYLPASTAPSASSLYLTYPWIYNIDQAQLSLHLPPRQPCSPKLRSYLSKPPPWAPSCTFQILSDLHLELNQQYLSYEIPACAEHLILAGDIGRLADYKHYRDFLQRQTDRFKVVLLILGNHEFYGLSIAAGLDKAWQLEQEPCLHGRLIVLNRTRYDVPGFDVSVLGCTFWSHVPDESREIVQAKIQDFRKITGWTVAGHNAMHDADLAWLQNEIQSIRREAHHDKTMTRAGKPCISRPRRSILVVTHHAPSLERTSAPQHAQNPWRFAFGTEILSQTSEGVKVWVFGHTHYSAEFRVGEVLVVSNQRGYVLPWSPATAETAFDVRKVIRLS</sequence>
<proteinExistence type="predicted"/>
<organism evidence="2 3">
    <name type="scientific">Aspergillus fijiensis CBS 313.89</name>
    <dbReference type="NCBI Taxonomy" id="1448319"/>
    <lineage>
        <taxon>Eukaryota</taxon>
        <taxon>Fungi</taxon>
        <taxon>Dikarya</taxon>
        <taxon>Ascomycota</taxon>
        <taxon>Pezizomycotina</taxon>
        <taxon>Eurotiomycetes</taxon>
        <taxon>Eurotiomycetidae</taxon>
        <taxon>Eurotiales</taxon>
        <taxon>Aspergillaceae</taxon>
        <taxon>Aspergillus</taxon>
    </lineage>
</organism>
<evidence type="ECO:0000313" key="3">
    <source>
        <dbReference type="Proteomes" id="UP000249789"/>
    </source>
</evidence>
<evidence type="ECO:0000259" key="1">
    <source>
        <dbReference type="Pfam" id="PF00149"/>
    </source>
</evidence>
<dbReference type="EMBL" id="KZ824629">
    <property type="protein sequence ID" value="RAK80366.1"/>
    <property type="molecule type" value="Genomic_DNA"/>
</dbReference>
<dbReference type="OrthoDB" id="550558at2759"/>
<reference evidence="2 3" key="1">
    <citation type="submission" date="2018-02" db="EMBL/GenBank/DDBJ databases">
        <title>The genomes of Aspergillus section Nigri reveals drivers in fungal speciation.</title>
        <authorList>
            <consortium name="DOE Joint Genome Institute"/>
            <person name="Vesth T.C."/>
            <person name="Nybo J."/>
            <person name="Theobald S."/>
            <person name="Brandl J."/>
            <person name="Frisvad J.C."/>
            <person name="Nielsen K.F."/>
            <person name="Lyhne E.K."/>
            <person name="Kogle M.E."/>
            <person name="Kuo A."/>
            <person name="Riley R."/>
            <person name="Clum A."/>
            <person name="Nolan M."/>
            <person name="Lipzen A."/>
            <person name="Salamov A."/>
            <person name="Henrissat B."/>
            <person name="Wiebenga A."/>
            <person name="De vries R.P."/>
            <person name="Grigoriev I.V."/>
            <person name="Mortensen U.H."/>
            <person name="Andersen M.R."/>
            <person name="Baker S.E."/>
        </authorList>
    </citation>
    <scope>NUCLEOTIDE SEQUENCE [LARGE SCALE GENOMIC DNA]</scope>
    <source>
        <strain evidence="2 3">CBS 313.89</strain>
    </source>
</reference>
<dbReference type="Gene3D" id="3.60.21.10">
    <property type="match status" value="1"/>
</dbReference>
<dbReference type="InterPro" id="IPR004843">
    <property type="entry name" value="Calcineurin-like_PHP"/>
</dbReference>
<dbReference type="GeneID" id="63861359"/>
<dbReference type="AlphaFoldDB" id="A0A8G1RZ99"/>
<dbReference type="PANTHER" id="PTHR37844:SF2">
    <property type="entry name" value="SER_THR PROTEIN PHOSPHATASE SUPERFAMILY (AFU_ORTHOLOGUE AFUA_1G14840)"/>
    <property type="match status" value="1"/>
</dbReference>
<protein>
    <recommendedName>
        <fullName evidence="1">Calcineurin-like phosphoesterase domain-containing protein</fullName>
    </recommendedName>
</protein>
<dbReference type="Proteomes" id="UP000249789">
    <property type="component" value="Unassembled WGS sequence"/>
</dbReference>
<dbReference type="VEuPathDB" id="FungiDB:BO72DRAFT_445374"/>
<evidence type="ECO:0000313" key="2">
    <source>
        <dbReference type="EMBL" id="RAK80366.1"/>
    </source>
</evidence>
<dbReference type="InterPro" id="IPR029052">
    <property type="entry name" value="Metallo-depent_PP-like"/>
</dbReference>
<dbReference type="Pfam" id="PF00149">
    <property type="entry name" value="Metallophos"/>
    <property type="match status" value="1"/>
</dbReference>
<keyword evidence="3" id="KW-1185">Reference proteome</keyword>
<gene>
    <name evidence="2" type="ORF">BO72DRAFT_445374</name>
</gene>
<feature type="domain" description="Calcineurin-like phosphoesterase" evidence="1">
    <location>
        <begin position="61"/>
        <end position="292"/>
    </location>
</feature>
<name>A0A8G1RZ99_9EURO</name>
<dbReference type="PANTHER" id="PTHR37844">
    <property type="entry name" value="SER/THR PROTEIN PHOSPHATASE SUPERFAMILY (AFU_ORTHOLOGUE AFUA_1G14840)"/>
    <property type="match status" value="1"/>
</dbReference>
<dbReference type="SUPFAM" id="SSF56300">
    <property type="entry name" value="Metallo-dependent phosphatases"/>
    <property type="match status" value="1"/>
</dbReference>
<accession>A0A8G1RZ99</accession>
<dbReference type="GO" id="GO:0016787">
    <property type="term" value="F:hydrolase activity"/>
    <property type="evidence" value="ECO:0007669"/>
    <property type="project" value="InterPro"/>
</dbReference>
<dbReference type="RefSeq" id="XP_040804376.1">
    <property type="nucleotide sequence ID" value="XM_040944026.1"/>
</dbReference>